<dbReference type="GO" id="GO:0000139">
    <property type="term" value="C:Golgi membrane"/>
    <property type="evidence" value="ECO:0007669"/>
    <property type="project" value="GOC"/>
</dbReference>
<feature type="domain" description="Arf-GAP" evidence="7">
    <location>
        <begin position="6"/>
        <end position="112"/>
    </location>
</feature>
<evidence type="ECO:0000313" key="8">
    <source>
        <dbReference type="EMBL" id="CAD2216316.1"/>
    </source>
</evidence>
<dbReference type="PRINTS" id="PR00405">
    <property type="entry name" value="REVINTRACTNG"/>
</dbReference>
<dbReference type="GO" id="GO:0048205">
    <property type="term" value="P:COPI coating of Golgi vesicle"/>
    <property type="evidence" value="ECO:0007669"/>
    <property type="project" value="TreeGrafter"/>
</dbReference>
<evidence type="ECO:0000256" key="2">
    <source>
        <dbReference type="ARBA" id="ARBA00022723"/>
    </source>
</evidence>
<gene>
    <name evidence="8" type="ORF">ADEAN_000377800</name>
</gene>
<feature type="compositionally biased region" description="Low complexity" evidence="6">
    <location>
        <begin position="156"/>
        <end position="170"/>
    </location>
</feature>
<protein>
    <submittedName>
        <fullName evidence="8">GTPase activating protein for Arf, putative</fullName>
    </submittedName>
</protein>
<accession>A0A7G2C9B3</accession>
<evidence type="ECO:0000256" key="6">
    <source>
        <dbReference type="SAM" id="MobiDB-lite"/>
    </source>
</evidence>
<keyword evidence="2" id="KW-0479">Metal-binding</keyword>
<keyword evidence="9" id="KW-1185">Reference proteome</keyword>
<dbReference type="SUPFAM" id="SSF57863">
    <property type="entry name" value="ArfGap/RecO-like zinc finger"/>
    <property type="match status" value="1"/>
</dbReference>
<dbReference type="AlphaFoldDB" id="A0A7G2C9B3"/>
<dbReference type="PANTHER" id="PTHR45686">
    <property type="entry name" value="ADP-RIBOSYLATION FACTOR GTPASE ACTIVATING PROTEIN 3, ISOFORM H-RELATED"/>
    <property type="match status" value="1"/>
</dbReference>
<evidence type="ECO:0000259" key="7">
    <source>
        <dbReference type="PROSITE" id="PS50115"/>
    </source>
</evidence>
<feature type="region of interest" description="Disordered" evidence="6">
    <location>
        <begin position="146"/>
        <end position="174"/>
    </location>
</feature>
<organism evidence="8 9">
    <name type="scientific">Angomonas deanei</name>
    <dbReference type="NCBI Taxonomy" id="59799"/>
    <lineage>
        <taxon>Eukaryota</taxon>
        <taxon>Discoba</taxon>
        <taxon>Euglenozoa</taxon>
        <taxon>Kinetoplastea</taxon>
        <taxon>Metakinetoplastina</taxon>
        <taxon>Trypanosomatida</taxon>
        <taxon>Trypanosomatidae</taxon>
        <taxon>Strigomonadinae</taxon>
        <taxon>Angomonas</taxon>
    </lineage>
</organism>
<dbReference type="VEuPathDB" id="TriTrypDB:ADEAN_000377800"/>
<dbReference type="CDD" id="cd08830">
    <property type="entry name" value="ArfGap_ArfGap1"/>
    <property type="match status" value="1"/>
</dbReference>
<dbReference type="PROSITE" id="PS50115">
    <property type="entry name" value="ARFGAP"/>
    <property type="match status" value="1"/>
</dbReference>
<keyword evidence="4" id="KW-0862">Zinc</keyword>
<dbReference type="Pfam" id="PF01412">
    <property type="entry name" value="ArfGap"/>
    <property type="match status" value="1"/>
</dbReference>
<keyword evidence="1" id="KW-0343">GTPase activation</keyword>
<dbReference type="Proteomes" id="UP000515908">
    <property type="component" value="Chromosome 06"/>
</dbReference>
<dbReference type="EMBL" id="LR877150">
    <property type="protein sequence ID" value="CAD2216316.1"/>
    <property type="molecule type" value="Genomic_DNA"/>
</dbReference>
<dbReference type="InterPro" id="IPR037278">
    <property type="entry name" value="ARFGAP/RecO"/>
</dbReference>
<dbReference type="InterPro" id="IPR038508">
    <property type="entry name" value="ArfGAP_dom_sf"/>
</dbReference>
<dbReference type="Gene3D" id="1.10.220.150">
    <property type="entry name" value="Arf GTPase activating protein"/>
    <property type="match status" value="1"/>
</dbReference>
<proteinExistence type="predicted"/>
<feature type="compositionally biased region" description="Polar residues" evidence="6">
    <location>
        <begin position="276"/>
        <end position="295"/>
    </location>
</feature>
<name>A0A7G2C9B3_9TRYP</name>
<evidence type="ECO:0000256" key="5">
    <source>
        <dbReference type="PROSITE-ProRule" id="PRU00288"/>
    </source>
</evidence>
<dbReference type="SMART" id="SM00105">
    <property type="entry name" value="ArfGap"/>
    <property type="match status" value="1"/>
</dbReference>
<sequence length="304" mass="33946">MAQVDKETFKRILAADPECKTCFDCGALNPQWCDINHAVFICLECSGKHRGLGVHLSFVRSMVMDSWSDWKPEKLRKMKIGGNRRARAYFEKNGISKLPHKEKYNSLPALRYAALLDAEVTNTPFDEAGWVPPQWFTEQQNTRAQAPSDKYQGFGSPTSATPNTNTTTNARDGGDWQNMLSSGWNLLSQKAAELGQTANEALQKTDVDKVKGDITSQWNKWSTTLSSYVNDIAKGNEEDALEDLRRHAKAAEDEGNPHVSEAQMNQRTDLWGTPVEETNNVNSSATQNSAAPATTQKDDEWGWD</sequence>
<dbReference type="InterPro" id="IPR001164">
    <property type="entry name" value="ArfGAP_dom"/>
</dbReference>
<reference evidence="8 9" key="1">
    <citation type="submission" date="2020-08" db="EMBL/GenBank/DDBJ databases">
        <authorList>
            <person name="Newling K."/>
            <person name="Davey J."/>
            <person name="Forrester S."/>
        </authorList>
    </citation>
    <scope>NUCLEOTIDE SEQUENCE [LARGE SCALE GENOMIC DNA]</scope>
    <source>
        <strain evidence="9">Crithidia deanei Carvalho (ATCC PRA-265)</strain>
    </source>
</reference>
<keyword evidence="3 5" id="KW-0863">Zinc-finger</keyword>
<evidence type="ECO:0000256" key="3">
    <source>
        <dbReference type="ARBA" id="ARBA00022771"/>
    </source>
</evidence>
<feature type="region of interest" description="Disordered" evidence="6">
    <location>
        <begin position="250"/>
        <end position="304"/>
    </location>
</feature>
<evidence type="ECO:0000313" key="9">
    <source>
        <dbReference type="Proteomes" id="UP000515908"/>
    </source>
</evidence>
<evidence type="ECO:0000256" key="4">
    <source>
        <dbReference type="ARBA" id="ARBA00022833"/>
    </source>
</evidence>
<dbReference type="GO" id="GO:0008270">
    <property type="term" value="F:zinc ion binding"/>
    <property type="evidence" value="ECO:0007669"/>
    <property type="project" value="UniProtKB-KW"/>
</dbReference>
<evidence type="ECO:0000256" key="1">
    <source>
        <dbReference type="ARBA" id="ARBA00022468"/>
    </source>
</evidence>
<dbReference type="GO" id="GO:0005096">
    <property type="term" value="F:GTPase activator activity"/>
    <property type="evidence" value="ECO:0007669"/>
    <property type="project" value="UniProtKB-KW"/>
</dbReference>
<dbReference type="PANTHER" id="PTHR45686:SF4">
    <property type="entry name" value="ADP-RIBOSYLATION FACTOR GTPASE ACTIVATING PROTEIN 3, ISOFORM H"/>
    <property type="match status" value="1"/>
</dbReference>